<accession>A0A9P6XSQ1</accession>
<protein>
    <submittedName>
        <fullName evidence="2">Uncharacterized protein</fullName>
    </submittedName>
</protein>
<dbReference type="EMBL" id="JAANIU010010704">
    <property type="protein sequence ID" value="KAG1531602.1"/>
    <property type="molecule type" value="Genomic_DNA"/>
</dbReference>
<keyword evidence="3" id="KW-1185">Reference proteome</keyword>
<reference evidence="2 3" key="1">
    <citation type="journal article" date="2020" name="Microb. Genom.">
        <title>Genetic diversity of clinical and environmental Mucorales isolates obtained from an investigation of mucormycosis cases among solid organ transplant recipients.</title>
        <authorList>
            <person name="Nguyen M.H."/>
            <person name="Kaul D."/>
            <person name="Muto C."/>
            <person name="Cheng S.J."/>
            <person name="Richter R.A."/>
            <person name="Bruno V.M."/>
            <person name="Liu G."/>
            <person name="Beyhan S."/>
            <person name="Sundermann A.J."/>
            <person name="Mounaud S."/>
            <person name="Pasculle A.W."/>
            <person name="Nierman W.C."/>
            <person name="Driscoll E."/>
            <person name="Cumbie R."/>
            <person name="Clancy C.J."/>
            <person name="Dupont C.L."/>
        </authorList>
    </citation>
    <scope>NUCLEOTIDE SEQUENCE [LARGE SCALE GENOMIC DNA]</scope>
    <source>
        <strain evidence="2 3">GL24</strain>
    </source>
</reference>
<proteinExistence type="predicted"/>
<feature type="compositionally biased region" description="Basic and acidic residues" evidence="1">
    <location>
        <begin position="113"/>
        <end position="127"/>
    </location>
</feature>
<evidence type="ECO:0000313" key="3">
    <source>
        <dbReference type="Proteomes" id="UP000740926"/>
    </source>
</evidence>
<sequence>MRKPTACTLRTEPQPGQLVPGRRAVGVRTEQPGAGHRPVAGQDAAGAPVRLFRCAALPPGRQSPPDPGERCALPGAQQPPRWCDARGRQLRRPAALRAEQLRPVAGAAGVPRAADEDPRRCRLLELP</sequence>
<evidence type="ECO:0000313" key="2">
    <source>
        <dbReference type="EMBL" id="KAG1531602.1"/>
    </source>
</evidence>
<feature type="region of interest" description="Disordered" evidence="1">
    <location>
        <begin position="1"/>
        <end position="20"/>
    </location>
</feature>
<gene>
    <name evidence="2" type="ORF">G6F50_016610</name>
</gene>
<evidence type="ECO:0000256" key="1">
    <source>
        <dbReference type="SAM" id="MobiDB-lite"/>
    </source>
</evidence>
<feature type="region of interest" description="Disordered" evidence="1">
    <location>
        <begin position="57"/>
        <end position="84"/>
    </location>
</feature>
<feature type="region of interest" description="Disordered" evidence="1">
    <location>
        <begin position="107"/>
        <end position="127"/>
    </location>
</feature>
<dbReference type="Proteomes" id="UP000740926">
    <property type="component" value="Unassembled WGS sequence"/>
</dbReference>
<dbReference type="AlphaFoldDB" id="A0A9P6XSQ1"/>
<organism evidence="2 3">
    <name type="scientific">Rhizopus delemar</name>
    <dbReference type="NCBI Taxonomy" id="936053"/>
    <lineage>
        <taxon>Eukaryota</taxon>
        <taxon>Fungi</taxon>
        <taxon>Fungi incertae sedis</taxon>
        <taxon>Mucoromycota</taxon>
        <taxon>Mucoromycotina</taxon>
        <taxon>Mucoromycetes</taxon>
        <taxon>Mucorales</taxon>
        <taxon>Mucorineae</taxon>
        <taxon>Rhizopodaceae</taxon>
        <taxon>Rhizopus</taxon>
    </lineage>
</organism>
<name>A0A9P6XSQ1_9FUNG</name>
<comment type="caution">
    <text evidence="2">The sequence shown here is derived from an EMBL/GenBank/DDBJ whole genome shotgun (WGS) entry which is preliminary data.</text>
</comment>